<dbReference type="RefSeq" id="XP_022633162.1">
    <property type="nucleotide sequence ID" value="XM_022777441.1"/>
</dbReference>
<dbReference type="Proteomes" id="UP000087766">
    <property type="component" value="Unplaced"/>
</dbReference>
<dbReference type="OrthoDB" id="911638at2759"/>
<proteinExistence type="predicted"/>
<keyword evidence="2" id="KW-1185">Reference proteome</keyword>
<evidence type="ECO:0000313" key="2">
    <source>
        <dbReference type="Proteomes" id="UP000087766"/>
    </source>
</evidence>
<gene>
    <name evidence="3" type="primary">LOC111241046</name>
</gene>
<feature type="region of interest" description="Disordered" evidence="1">
    <location>
        <begin position="181"/>
        <end position="209"/>
    </location>
</feature>
<organism evidence="2 3">
    <name type="scientific">Vigna radiata var. radiata</name>
    <name type="common">Mung bean</name>
    <name type="synonym">Phaseolus aureus</name>
    <dbReference type="NCBI Taxonomy" id="3916"/>
    <lineage>
        <taxon>Eukaryota</taxon>
        <taxon>Viridiplantae</taxon>
        <taxon>Streptophyta</taxon>
        <taxon>Embryophyta</taxon>
        <taxon>Tracheophyta</taxon>
        <taxon>Spermatophyta</taxon>
        <taxon>Magnoliopsida</taxon>
        <taxon>eudicotyledons</taxon>
        <taxon>Gunneridae</taxon>
        <taxon>Pentapetalae</taxon>
        <taxon>rosids</taxon>
        <taxon>fabids</taxon>
        <taxon>Fabales</taxon>
        <taxon>Fabaceae</taxon>
        <taxon>Papilionoideae</taxon>
        <taxon>50 kb inversion clade</taxon>
        <taxon>NPAAA clade</taxon>
        <taxon>indigoferoid/millettioid clade</taxon>
        <taxon>Phaseoleae</taxon>
        <taxon>Vigna</taxon>
    </lineage>
</organism>
<evidence type="ECO:0000313" key="3">
    <source>
        <dbReference type="RefSeq" id="XP_022633162.1"/>
    </source>
</evidence>
<sequence length="316" mass="35422">MKPPDVPDEDMFLRAFPHSLQEAAWGWLYCLPPRSVTSWEDLTHQFLDKFSPVRYGYIDDPGRNDPNLGWYGTLQHQYHEPSLQTPCMPPPIQEPQQLQFHEPTHSLSAVGRKWGSKLDSLESLVTQLTSNQRPTPSSASVARLCAICPSSNHSTDACPSLDHPVTHDEPQAYATNMYKNRQPQHKNQRKQQQQKAPAKSSTSTSSEPTLNDLWRQMVVQCTEEQSQFLEGSPLQTVPILDDVSVIHVGDGEQSHKLTTAPSTSPHSYASPLALEDAVAHSAITGDMIHESTQLKWRPVTQSGRFECLSIHMSLLK</sequence>
<reference evidence="3" key="1">
    <citation type="submission" date="2025-08" db="UniProtKB">
        <authorList>
            <consortium name="RefSeq"/>
        </authorList>
    </citation>
    <scope>IDENTIFICATION</scope>
    <source>
        <tissue evidence="3">Leaf</tissue>
    </source>
</reference>
<name>A0A3Q0ESG2_VIGRR</name>
<dbReference type="AlphaFoldDB" id="A0A3Q0ESG2"/>
<protein>
    <submittedName>
        <fullName evidence="3">Uncharacterized protein LOC111241046</fullName>
    </submittedName>
</protein>
<dbReference type="KEGG" id="vra:111241046"/>
<feature type="compositionally biased region" description="Low complexity" evidence="1">
    <location>
        <begin position="190"/>
        <end position="206"/>
    </location>
</feature>
<dbReference type="GeneID" id="111241046"/>
<evidence type="ECO:0000256" key="1">
    <source>
        <dbReference type="SAM" id="MobiDB-lite"/>
    </source>
</evidence>
<accession>A0A3Q0ESG2</accession>